<dbReference type="EMBL" id="JAACXV010000320">
    <property type="protein sequence ID" value="KAF7280134.1"/>
    <property type="molecule type" value="Genomic_DNA"/>
</dbReference>
<reference evidence="2" key="1">
    <citation type="submission" date="2020-08" db="EMBL/GenBank/DDBJ databases">
        <title>Genome sequencing and assembly of the red palm weevil Rhynchophorus ferrugineus.</title>
        <authorList>
            <person name="Dias G.B."/>
            <person name="Bergman C.M."/>
            <person name="Manee M."/>
        </authorList>
    </citation>
    <scope>NUCLEOTIDE SEQUENCE</scope>
    <source>
        <strain evidence="2">AA-2017</strain>
        <tissue evidence="2">Whole larva</tissue>
    </source>
</reference>
<evidence type="ECO:0000256" key="1">
    <source>
        <dbReference type="SAM" id="MobiDB-lite"/>
    </source>
</evidence>
<comment type="caution">
    <text evidence="2">The sequence shown here is derived from an EMBL/GenBank/DDBJ whole genome shotgun (WGS) entry which is preliminary data.</text>
</comment>
<evidence type="ECO:0000313" key="3">
    <source>
        <dbReference type="Proteomes" id="UP000625711"/>
    </source>
</evidence>
<name>A0A834IG73_RHYFE</name>
<dbReference type="Proteomes" id="UP000625711">
    <property type="component" value="Unassembled WGS sequence"/>
</dbReference>
<feature type="region of interest" description="Disordered" evidence="1">
    <location>
        <begin position="185"/>
        <end position="225"/>
    </location>
</feature>
<dbReference type="AlphaFoldDB" id="A0A834IG73"/>
<protein>
    <submittedName>
        <fullName evidence="2">Uncharacterized protein</fullName>
    </submittedName>
</protein>
<gene>
    <name evidence="2" type="ORF">GWI33_006390</name>
</gene>
<sequence>MAEIVTDLTEKAAALERRERSQEANEREEIDRPPAERPDLTKQPPQLTQSSAMVVALPRQSPLLRLQLTGSAEVHRAAPPSIVFTSRPPIPPSTFDNFFVRLIFLEGSSREGVDSAAVGDEFNGVPFLFMTLTRVSFEEQRLSLNDVRNYKGTCIRKFASVLIDDAIKEEYGPTTWFVWSRSHFETESRKQKKDGRPSRSSTGGWGEEGVDRPNSKAATTSANGD</sequence>
<evidence type="ECO:0000313" key="2">
    <source>
        <dbReference type="EMBL" id="KAF7280134.1"/>
    </source>
</evidence>
<proteinExistence type="predicted"/>
<feature type="region of interest" description="Disordered" evidence="1">
    <location>
        <begin position="1"/>
        <end position="48"/>
    </location>
</feature>
<feature type="compositionally biased region" description="Polar residues" evidence="1">
    <location>
        <begin position="216"/>
        <end position="225"/>
    </location>
</feature>
<organism evidence="2 3">
    <name type="scientific">Rhynchophorus ferrugineus</name>
    <name type="common">Red palm weevil</name>
    <name type="synonym">Curculio ferrugineus</name>
    <dbReference type="NCBI Taxonomy" id="354439"/>
    <lineage>
        <taxon>Eukaryota</taxon>
        <taxon>Metazoa</taxon>
        <taxon>Ecdysozoa</taxon>
        <taxon>Arthropoda</taxon>
        <taxon>Hexapoda</taxon>
        <taxon>Insecta</taxon>
        <taxon>Pterygota</taxon>
        <taxon>Neoptera</taxon>
        <taxon>Endopterygota</taxon>
        <taxon>Coleoptera</taxon>
        <taxon>Polyphaga</taxon>
        <taxon>Cucujiformia</taxon>
        <taxon>Curculionidae</taxon>
        <taxon>Dryophthorinae</taxon>
        <taxon>Rhynchophorus</taxon>
    </lineage>
</organism>
<accession>A0A834IG73</accession>
<feature type="compositionally biased region" description="Basic and acidic residues" evidence="1">
    <location>
        <begin position="185"/>
        <end position="197"/>
    </location>
</feature>
<feature type="compositionally biased region" description="Basic and acidic residues" evidence="1">
    <location>
        <begin position="8"/>
        <end position="40"/>
    </location>
</feature>
<keyword evidence="3" id="KW-1185">Reference proteome</keyword>